<keyword evidence="11" id="KW-1185">Reference proteome</keyword>
<dbReference type="GO" id="GO:0008233">
    <property type="term" value="F:peptidase activity"/>
    <property type="evidence" value="ECO:0007669"/>
    <property type="project" value="UniProtKB-KW"/>
</dbReference>
<dbReference type="InterPro" id="IPR023828">
    <property type="entry name" value="Peptidase_S8_Ser-AS"/>
</dbReference>
<comment type="caution">
    <text evidence="10">The sequence shown here is derived from an EMBL/GenBank/DDBJ whole genome shotgun (WGS) entry which is preliminary data.</text>
</comment>
<dbReference type="PROSITE" id="PS51892">
    <property type="entry name" value="SUBTILASE"/>
    <property type="match status" value="1"/>
</dbReference>
<protein>
    <submittedName>
        <fullName evidence="10">Serine protease</fullName>
    </submittedName>
</protein>
<feature type="region of interest" description="Disordered" evidence="7">
    <location>
        <begin position="47"/>
        <end position="75"/>
    </location>
</feature>
<dbReference type="PROSITE" id="PS00138">
    <property type="entry name" value="SUBTILASE_SER"/>
    <property type="match status" value="1"/>
</dbReference>
<accession>A0ABQ4EQ31</accession>
<dbReference type="PANTHER" id="PTHR43399:SF4">
    <property type="entry name" value="CELL WALL-ASSOCIATED PROTEASE"/>
    <property type="match status" value="1"/>
</dbReference>
<feature type="domain" description="Peptidase S8/S53" evidence="9">
    <location>
        <begin position="249"/>
        <end position="508"/>
    </location>
</feature>
<evidence type="ECO:0000256" key="4">
    <source>
        <dbReference type="ARBA" id="ARBA00022825"/>
    </source>
</evidence>
<gene>
    <name evidence="10" type="ORF">Pma05_33220</name>
</gene>
<keyword evidence="4 5" id="KW-0720">Serine protease</keyword>
<dbReference type="Gene3D" id="3.40.50.200">
    <property type="entry name" value="Peptidase S8/S53 domain"/>
    <property type="match status" value="1"/>
</dbReference>
<evidence type="ECO:0000256" key="6">
    <source>
        <dbReference type="RuleBase" id="RU003355"/>
    </source>
</evidence>
<name>A0ABQ4EQ31_9ACTN</name>
<evidence type="ECO:0000256" key="3">
    <source>
        <dbReference type="ARBA" id="ARBA00022801"/>
    </source>
</evidence>
<evidence type="ECO:0000256" key="1">
    <source>
        <dbReference type="ARBA" id="ARBA00011073"/>
    </source>
</evidence>
<comment type="similarity">
    <text evidence="1 5 6">Belongs to the peptidase S8 family.</text>
</comment>
<dbReference type="Proteomes" id="UP000621500">
    <property type="component" value="Unassembled WGS sequence"/>
</dbReference>
<dbReference type="InterPro" id="IPR036852">
    <property type="entry name" value="Peptidase_S8/S53_dom_sf"/>
</dbReference>
<dbReference type="PROSITE" id="PS00136">
    <property type="entry name" value="SUBTILASE_ASP"/>
    <property type="match status" value="1"/>
</dbReference>
<evidence type="ECO:0000256" key="2">
    <source>
        <dbReference type="ARBA" id="ARBA00022670"/>
    </source>
</evidence>
<keyword evidence="2 5" id="KW-0645">Protease</keyword>
<evidence type="ECO:0000313" key="11">
    <source>
        <dbReference type="Proteomes" id="UP000621500"/>
    </source>
</evidence>
<feature type="active site" description="Charge relay system" evidence="5">
    <location>
        <position position="291"/>
    </location>
</feature>
<evidence type="ECO:0000256" key="7">
    <source>
        <dbReference type="SAM" id="MobiDB-lite"/>
    </source>
</evidence>
<evidence type="ECO:0000256" key="5">
    <source>
        <dbReference type="PROSITE-ProRule" id="PRU01240"/>
    </source>
</evidence>
<dbReference type="InterPro" id="IPR022398">
    <property type="entry name" value="Peptidase_S8_His-AS"/>
</dbReference>
<sequence length="1133" mass="115840">MTGIQGRHTMNPVKRLTWGVTGLALLLAFAVPGPPAGTAAMAGPPGLAGPAVPAESSAPPGAPGSDPPAGGGARTVSLVTGDRVTVGTDFKASVEPGPGRTGIEFLTRRVADRLHVIPTDALALVRSGRLDERLFDVTALLEFGYDRRAELPLLVTYAGADARVGGERAAVGAGARLVRDLPPVAGQAVAVDRAGLPRFWTGLTGTEPTRRSMAATVRTVWLDGLRRPALAESVPQVGAPAAWAAGFDGSGVTVAVLDTGIDETHPDLAGQVTGQRNFTDGVEDDRDTAGHGTHVASTVAGTGAARFKGVAPGTRLLDGKVCAAGGCAESAIIAGMQWAAESGARVVNMSLTGVDSPVVDPIEQALGELTDAHDTLFVVAAGNIPGTGTVGSPATADAALAVGAVSKSDGLAGFSSQGPRLGDGAIKPDLTAPGLDIVAARSIDSGPDVPAGSGISMSGTSMATPHVAGAAAILAQRQPDLPAATLKAALMATARPHPDLSVFAQGAGRLDVARALDQRVTADPPSLSFGRQSWPHDDDTPVRRTVSYHNAGGAAVTLHLGVRAVAPDGTAVPTGMFAVTPTSVTVPAGGTAEATVTADTAGSGGPLGQLTGHLTATVAGGGSVPTPLAVDREVESYDVKVSHLGQAGEPTTGYLTMLAGLDNAHSISMPVTDDGTATLRVPKGRYSALTAITSPLDGTYLTSVLAQPELDVSGDRSVVLDARLGRPLSVTVPNSGARQVFAELATSVLAAGRTVEVGTLGGTFERLRTGRVGPDQATAGFVSRTTATFAPADPADQSYAYLLCWLGEGRMGSGFSRQVTAADLATVRADHGHESSGSSGRKLAWAVLPESVMGGFAHAMTFPLPSTRTEYYNTDGRAQWFRSVDETTGSGDEQAYLTSLVAPPMTYRPGQSYQEQWSRGVFGPTVAAPPYEHQWVTRLGDTLTVQAPLYGDGVGRAGFSSIATGRITLERDGKVLAELDGVNGTTELPPEAGDYRLTMTAERGGPATLSTRVGVTWTFRSEHVDGETPARLPISTVRFSPRVDNDNSTPAGQTGTVPVTVTAQPESGAGANENLVVEVSYDDGVSWAPAEVTAGQAVLRHPAEPGYVSLRASATDTAGNTVTQTVIRAYKIG</sequence>
<dbReference type="SUPFAM" id="SSF52743">
    <property type="entry name" value="Subtilisin-like"/>
    <property type="match status" value="1"/>
</dbReference>
<evidence type="ECO:0000313" key="10">
    <source>
        <dbReference type="EMBL" id="GIG96749.1"/>
    </source>
</evidence>
<feature type="active site" description="Charge relay system" evidence="5">
    <location>
        <position position="461"/>
    </location>
</feature>
<proteinExistence type="inferred from homology"/>
<dbReference type="InterPro" id="IPR015500">
    <property type="entry name" value="Peptidase_S8_subtilisin-rel"/>
</dbReference>
<evidence type="ECO:0000256" key="8">
    <source>
        <dbReference type="SAM" id="SignalP"/>
    </source>
</evidence>
<dbReference type="EMBL" id="BONX01000023">
    <property type="protein sequence ID" value="GIG96749.1"/>
    <property type="molecule type" value="Genomic_DNA"/>
</dbReference>
<dbReference type="InterPro" id="IPR000209">
    <property type="entry name" value="Peptidase_S8/S53_dom"/>
</dbReference>
<dbReference type="Pfam" id="PF00082">
    <property type="entry name" value="Peptidase_S8"/>
    <property type="match status" value="1"/>
</dbReference>
<dbReference type="PRINTS" id="PR00723">
    <property type="entry name" value="SUBTILISIN"/>
</dbReference>
<feature type="signal peptide" evidence="8">
    <location>
        <begin position="1"/>
        <end position="30"/>
    </location>
</feature>
<dbReference type="InterPro" id="IPR051048">
    <property type="entry name" value="Peptidase_S8/S53_subtilisin"/>
</dbReference>
<dbReference type="InterPro" id="IPR023827">
    <property type="entry name" value="Peptidase_S8_Asp-AS"/>
</dbReference>
<organism evidence="10 11">
    <name type="scientific">Plantactinospora mayteni</name>
    <dbReference type="NCBI Taxonomy" id="566021"/>
    <lineage>
        <taxon>Bacteria</taxon>
        <taxon>Bacillati</taxon>
        <taxon>Actinomycetota</taxon>
        <taxon>Actinomycetes</taxon>
        <taxon>Micromonosporales</taxon>
        <taxon>Micromonosporaceae</taxon>
        <taxon>Plantactinospora</taxon>
    </lineage>
</organism>
<feature type="compositionally biased region" description="Low complexity" evidence="7">
    <location>
        <begin position="47"/>
        <end position="59"/>
    </location>
</feature>
<reference evidence="10 11" key="1">
    <citation type="submission" date="2021-01" db="EMBL/GenBank/DDBJ databases">
        <title>Whole genome shotgun sequence of Plantactinospora mayteni NBRC 109088.</title>
        <authorList>
            <person name="Komaki H."/>
            <person name="Tamura T."/>
        </authorList>
    </citation>
    <scope>NUCLEOTIDE SEQUENCE [LARGE SCALE GENOMIC DNA]</scope>
    <source>
        <strain evidence="10 11">NBRC 109088</strain>
    </source>
</reference>
<keyword evidence="8" id="KW-0732">Signal</keyword>
<dbReference type="GO" id="GO:0006508">
    <property type="term" value="P:proteolysis"/>
    <property type="evidence" value="ECO:0007669"/>
    <property type="project" value="UniProtKB-KW"/>
</dbReference>
<keyword evidence="3 5" id="KW-0378">Hydrolase</keyword>
<dbReference type="PANTHER" id="PTHR43399">
    <property type="entry name" value="SUBTILISIN-RELATED"/>
    <property type="match status" value="1"/>
</dbReference>
<feature type="active site" description="Charge relay system" evidence="5">
    <location>
        <position position="258"/>
    </location>
</feature>
<evidence type="ECO:0000259" key="9">
    <source>
        <dbReference type="Pfam" id="PF00082"/>
    </source>
</evidence>
<dbReference type="PROSITE" id="PS00137">
    <property type="entry name" value="SUBTILASE_HIS"/>
    <property type="match status" value="1"/>
</dbReference>
<feature type="chain" id="PRO_5046102812" evidence="8">
    <location>
        <begin position="31"/>
        <end position="1133"/>
    </location>
</feature>